<organism evidence="2 3">
    <name type="scientific">Pedobacter segetis</name>
    <dbReference type="NCBI Taxonomy" id="2793069"/>
    <lineage>
        <taxon>Bacteria</taxon>
        <taxon>Pseudomonadati</taxon>
        <taxon>Bacteroidota</taxon>
        <taxon>Sphingobacteriia</taxon>
        <taxon>Sphingobacteriales</taxon>
        <taxon>Sphingobacteriaceae</taxon>
        <taxon>Pedobacter</taxon>
    </lineage>
</organism>
<dbReference type="EMBL" id="JAEHFY010000003">
    <property type="protein sequence ID" value="MBK0381939.1"/>
    <property type="molecule type" value="Genomic_DNA"/>
</dbReference>
<feature type="chain" id="PRO_5046423932" evidence="1">
    <location>
        <begin position="18"/>
        <end position="445"/>
    </location>
</feature>
<sequence>MKSILSFLLFTLFSASGFSQVRLLEITHVTDSALYFNGKKNVAYHFGDRITPHGNCLDAVNGYIYIAWYKGGMKNRNVMLSRKKIEGGQWKTIQFPDKHIGYRGDSTLGDSHNTIAIGISTIDQTVHLLYDMHAYDAKNFPGHYFNYRVSKKGGAVVEDKDWNISLFSDKLNYLKKGVNYEMATYPQFIRNDEGAIYAHWRNGGSGSGNEVFAKYDGKSWSDTRVLFIGKRIENEKAYSVYGDYKFLNGYLTAGFSIRYDDFTKGNPKYELNTGLFYAKIKDVINDENWLKVNGEKDKIPVKRPETLQFADPLSLGLGKRMSSGPSWTVTKSGVIHFIISVNNTNVHYYKTASQKEFTIKKGAPSGSLYSIGDKIYLVGLQKGKPIIQSAKEGTNDWKIIYQTKDKNLDYKHGNSILDGNKLVYFLMKEGKADALPLDVLVFELK</sequence>
<evidence type="ECO:0000313" key="2">
    <source>
        <dbReference type="EMBL" id="MBK0381939.1"/>
    </source>
</evidence>
<dbReference type="RefSeq" id="WP_200584720.1">
    <property type="nucleotide sequence ID" value="NZ_JAEHFY010000003.1"/>
</dbReference>
<protein>
    <submittedName>
        <fullName evidence="2">BNR-4 repeat-containing protein</fullName>
    </submittedName>
</protein>
<dbReference type="Proteomes" id="UP000660024">
    <property type="component" value="Unassembled WGS sequence"/>
</dbReference>
<gene>
    <name evidence="2" type="ORF">I5M32_03120</name>
</gene>
<evidence type="ECO:0000256" key="1">
    <source>
        <dbReference type="SAM" id="SignalP"/>
    </source>
</evidence>
<keyword evidence="3" id="KW-1185">Reference proteome</keyword>
<feature type="signal peptide" evidence="1">
    <location>
        <begin position="1"/>
        <end position="17"/>
    </location>
</feature>
<name>A0ABS1BIB1_9SPHI</name>
<reference evidence="2 3" key="1">
    <citation type="submission" date="2020-12" db="EMBL/GenBank/DDBJ databases">
        <title>Bacterial novel species Pedobacter sp. SD-b isolated from soil.</title>
        <authorList>
            <person name="Jung H.-Y."/>
        </authorList>
    </citation>
    <scope>NUCLEOTIDE SEQUENCE [LARGE SCALE GENOMIC DNA]</scope>
    <source>
        <strain evidence="2 3">SD-b</strain>
    </source>
</reference>
<evidence type="ECO:0000313" key="3">
    <source>
        <dbReference type="Proteomes" id="UP000660024"/>
    </source>
</evidence>
<proteinExistence type="predicted"/>
<comment type="caution">
    <text evidence="2">The sequence shown here is derived from an EMBL/GenBank/DDBJ whole genome shotgun (WGS) entry which is preliminary data.</text>
</comment>
<keyword evidence="1" id="KW-0732">Signal</keyword>
<accession>A0ABS1BIB1</accession>
<dbReference type="Pfam" id="PF15892">
    <property type="entry name" value="BNR_4"/>
    <property type="match status" value="1"/>
</dbReference>